<dbReference type="SMART" id="SM00173">
    <property type="entry name" value="RAS"/>
    <property type="match status" value="1"/>
</dbReference>
<dbReference type="Pfam" id="PF00071">
    <property type="entry name" value="Ras"/>
    <property type="match status" value="1"/>
</dbReference>
<dbReference type="NCBIfam" id="TIGR00231">
    <property type="entry name" value="small_GTP"/>
    <property type="match status" value="1"/>
</dbReference>
<dbReference type="KEGG" id="ehi:EHI_192130"/>
<dbReference type="PROSITE" id="PS51421">
    <property type="entry name" value="RAS"/>
    <property type="match status" value="1"/>
</dbReference>
<keyword evidence="3" id="KW-0547">Nucleotide-binding</keyword>
<dbReference type="InterPro" id="IPR001806">
    <property type="entry name" value="Small_GTPase"/>
</dbReference>
<dbReference type="FunFam" id="3.40.50.300:FF:003006">
    <property type="entry name" value="Rab family gtpase"/>
    <property type="match status" value="1"/>
</dbReference>
<dbReference type="OMA" id="SQKWECC"/>
<dbReference type="HOGENOM" id="CLU_041217_10_6_1"/>
<reference evidence="5" key="2">
    <citation type="submission" date="2007-03" db="EMBL/GenBank/DDBJ databases">
        <authorList>
            <person name="Lorenzi H."/>
            <person name="Amedeo P."/>
            <person name="Inman J."/>
            <person name="Schobel S."/>
            <person name="Caler E."/>
        </authorList>
    </citation>
    <scope>GENOME REANNOTATION</scope>
    <source>
        <strain evidence="5">HM-1:IMSS</strain>
    </source>
</reference>
<dbReference type="SMART" id="SM00175">
    <property type="entry name" value="RAB"/>
    <property type="match status" value="1"/>
</dbReference>
<dbReference type="GO" id="GO:0005764">
    <property type="term" value="C:lysosome"/>
    <property type="evidence" value="ECO:0000318"/>
    <property type="project" value="GO_Central"/>
</dbReference>
<dbReference type="AlphaFoldDB" id="A0A8U0WPN2"/>
<dbReference type="OrthoDB" id="9989112at2759"/>
<name>A0A8U0WPN2_ENTH1</name>
<keyword evidence="4" id="KW-0342">GTP-binding</keyword>
<reference evidence="5" key="1">
    <citation type="journal article" date="2005" name="Nature">
        <title>The genome of the protist parasite Entamoeba histolytica.</title>
        <authorList>
            <person name="Loftus B."/>
            <person name="Anderson I."/>
            <person name="Davies R."/>
            <person name="Alsmark U.C."/>
            <person name="Samuelson J."/>
            <person name="Amedeo P."/>
            <person name="Roncaglia P."/>
            <person name="Berriman M."/>
            <person name="Hirt R.P."/>
            <person name="Mann B.J."/>
            <person name="Nozaki T."/>
            <person name="Suh B."/>
            <person name="Pop M."/>
            <person name="Duchene M."/>
            <person name="Ackers J."/>
            <person name="Tannich E."/>
            <person name="Leippe M."/>
            <person name="Hofer M."/>
            <person name="Bruchhaus I."/>
            <person name="Willhoeft U."/>
            <person name="Bhattacharya A."/>
            <person name="Chillingworth T."/>
            <person name="Churcher C."/>
            <person name="Hance Z."/>
            <person name="Harris B."/>
            <person name="Harris D."/>
            <person name="Jagels K."/>
            <person name="Moule S."/>
            <person name="Mungall K."/>
            <person name="Ormond D."/>
            <person name="Squares R."/>
            <person name="Whitehead S."/>
            <person name="Quail M.A."/>
            <person name="Rabbinowitsch E."/>
            <person name="Norbertczak H."/>
            <person name="Price C."/>
            <person name="Wang Z."/>
            <person name="Guillen N."/>
            <person name="Gilchrist C."/>
            <person name="Stroup S.E."/>
            <person name="Bhattacharya S."/>
            <person name="Lohia A."/>
            <person name="Foster P.G."/>
            <person name="Sicheritz-Ponten T."/>
            <person name="Weber C."/>
            <person name="Singh U."/>
            <person name="Mukherjee C."/>
            <person name="El-Sayed N.M."/>
            <person name="Petri W.A.Jr."/>
            <person name="Clark C.G."/>
            <person name="Embley T.M."/>
            <person name="Barrell B."/>
            <person name="Fraser C.M."/>
            <person name="Hall N."/>
        </authorList>
    </citation>
    <scope>NUCLEOTIDE SEQUENCE [LARGE SCALE GENOMIC DNA]</scope>
    <source>
        <strain evidence="5">HM-1:IMSS</strain>
    </source>
</reference>
<dbReference type="SMART" id="SM00174">
    <property type="entry name" value="RHO"/>
    <property type="match status" value="1"/>
</dbReference>
<dbReference type="PROSITE" id="PS51419">
    <property type="entry name" value="RAB"/>
    <property type="match status" value="1"/>
</dbReference>
<dbReference type="GO" id="GO:0005770">
    <property type="term" value="C:late endosome"/>
    <property type="evidence" value="ECO:0000318"/>
    <property type="project" value="GO_Central"/>
</dbReference>
<accession>A0A8U0WPN2</accession>
<dbReference type="PRINTS" id="PR00449">
    <property type="entry name" value="RASTRNSFRMNG"/>
</dbReference>
<evidence type="ECO:0000256" key="3">
    <source>
        <dbReference type="ARBA" id="ARBA00022741"/>
    </source>
</evidence>
<dbReference type="GO" id="GO:0045335">
    <property type="term" value="C:phagocytic vesicle"/>
    <property type="evidence" value="ECO:0000318"/>
    <property type="project" value="GO_Central"/>
</dbReference>
<dbReference type="InterPro" id="IPR005225">
    <property type="entry name" value="Small_GTP-bd"/>
</dbReference>
<dbReference type="Gene3D" id="3.40.50.300">
    <property type="entry name" value="P-loop containing nucleotide triphosphate hydrolases"/>
    <property type="match status" value="1"/>
</dbReference>
<protein>
    <submittedName>
        <fullName evidence="5">Rab family GTPase</fullName>
    </submittedName>
</protein>
<evidence type="ECO:0000256" key="2">
    <source>
        <dbReference type="ARBA" id="ARBA00010142"/>
    </source>
</evidence>
<evidence type="ECO:0000256" key="4">
    <source>
        <dbReference type="ARBA" id="ARBA00023134"/>
    </source>
</evidence>
<dbReference type="PANTHER" id="PTHR47981">
    <property type="entry name" value="RAB FAMILY"/>
    <property type="match status" value="1"/>
</dbReference>
<dbReference type="PANTHER" id="PTHR47981:SF20">
    <property type="entry name" value="RAS-RELATED PROTEIN RAB-7A"/>
    <property type="match status" value="1"/>
</dbReference>
<gene>
    <name evidence="5" type="ORF">EHI_192130</name>
</gene>
<comment type="similarity">
    <text evidence="2">Belongs to the small GTPase superfamily. Rho family.</text>
</comment>
<comment type="similarity">
    <text evidence="1">Belongs to the small GTPase superfamily. Rab family.</text>
</comment>
<dbReference type="GO" id="GO:0090385">
    <property type="term" value="P:phagosome-lysosome fusion"/>
    <property type="evidence" value="ECO:0000318"/>
    <property type="project" value="GO_Central"/>
</dbReference>
<dbReference type="SUPFAM" id="SSF52540">
    <property type="entry name" value="P-loop containing nucleoside triphosphate hydrolases"/>
    <property type="match status" value="1"/>
</dbReference>
<dbReference type="InterPro" id="IPR027417">
    <property type="entry name" value="P-loop_NTPase"/>
</dbReference>
<organism evidence="5 6">
    <name type="scientific">Entamoeba histolytica (strain ATCC 30459 / HM-1:IMSS / ABRM)</name>
    <dbReference type="NCBI Taxonomy" id="294381"/>
    <lineage>
        <taxon>Eukaryota</taxon>
        <taxon>Amoebozoa</taxon>
        <taxon>Evosea</taxon>
        <taxon>Archamoebae</taxon>
        <taxon>Mastigamoebida</taxon>
        <taxon>Entamoebidae</taxon>
        <taxon>Entamoeba</taxon>
    </lineage>
</organism>
<proteinExistence type="inferred from homology"/>
<evidence type="ECO:0000313" key="5">
    <source>
        <dbReference type="EMBL" id="EAL44961.1"/>
    </source>
</evidence>
<dbReference type="EMBL" id="DS571317">
    <property type="protein sequence ID" value="EAL44961.1"/>
    <property type="molecule type" value="Genomic_DNA"/>
</dbReference>
<dbReference type="GO" id="GO:0003924">
    <property type="term" value="F:GTPase activity"/>
    <property type="evidence" value="ECO:0007669"/>
    <property type="project" value="InterPro"/>
</dbReference>
<dbReference type="GO" id="GO:0005525">
    <property type="term" value="F:GTP binding"/>
    <property type="evidence" value="ECO:0007669"/>
    <property type="project" value="UniProtKB-KW"/>
</dbReference>
<keyword evidence="6" id="KW-1185">Reference proteome</keyword>
<dbReference type="SMART" id="SM00176">
    <property type="entry name" value="RAN"/>
    <property type="match status" value="1"/>
</dbReference>
<dbReference type="RefSeq" id="XP_650338.1">
    <property type="nucleotide sequence ID" value="XM_645246.1"/>
</dbReference>
<dbReference type="GeneID" id="3404649"/>
<evidence type="ECO:0000313" key="6">
    <source>
        <dbReference type="Proteomes" id="UP000001926"/>
    </source>
</evidence>
<dbReference type="Proteomes" id="UP000001926">
    <property type="component" value="Partially assembled WGS sequence"/>
</dbReference>
<evidence type="ECO:0000256" key="1">
    <source>
        <dbReference type="ARBA" id="ARBA00006270"/>
    </source>
</evidence>
<sequence>MSSSRLLKTILLGSSNVGKTALIHRFVNQKFTNSYKATIGADFMTKSIIVEGKEVTMQTWDTAGNERFISLSIAFYRGADCCGLVFDVSNPKSFEQLTMWKNEFLKNCTTNKNGKFPFVIIGNKIDKGSVISKEAVDDWIQFNDLDAIYVESSALTGDNVDFVFECLAKKALESEPLLVQPNETLVQPFKNDDEVEQAPCC</sequence>